<feature type="transmembrane region" description="Helical" evidence="7">
    <location>
        <begin position="218"/>
        <end position="244"/>
    </location>
</feature>
<dbReference type="Proteomes" id="UP001162162">
    <property type="component" value="Unassembled WGS sequence"/>
</dbReference>
<protein>
    <recommendedName>
        <fullName evidence="10">Inorganic phosphate cotransporter</fullName>
    </recommendedName>
</protein>
<dbReference type="FunFam" id="1.20.1250.20:FF:000003">
    <property type="entry name" value="Solute carrier family 17 member 3"/>
    <property type="match status" value="1"/>
</dbReference>
<feature type="transmembrane region" description="Helical" evidence="7">
    <location>
        <begin position="303"/>
        <end position="321"/>
    </location>
</feature>
<dbReference type="GO" id="GO:0016020">
    <property type="term" value="C:membrane"/>
    <property type="evidence" value="ECO:0007669"/>
    <property type="project" value="UniProtKB-SubCell"/>
</dbReference>
<feature type="transmembrane region" description="Helical" evidence="7">
    <location>
        <begin position="264"/>
        <end position="283"/>
    </location>
</feature>
<dbReference type="EMBL" id="JAPWTK010000014">
    <property type="protein sequence ID" value="KAJ8959244.1"/>
    <property type="molecule type" value="Genomic_DNA"/>
</dbReference>
<sequence>MPFRPLHCQYGKFIIHQRYILVIMMQLALLNAYHLRSVINIAITEMSRHKNDSRKVDSCPEFHYEPVAVKGETFEWSDNKESLILSAFYIGYVFGNIPGGWLADKLGARHVMGCSMVLSAILNAFTPSPSTNSGPLYPSISAFLQCWIPRHERGFLGGVAFGGANLGTLVGSVCTVWYVFYLFMVFSKPKTHPFISDKEHDYLKEELEEHKKVFKVPWLKIICSPAVWALLAGQWAHNFIYFTLFTTLPKYMKEILKLNVKSNAFFSSVPFFTLWIFAIFFAWLADEVTNRDWLSLAVARKLYTFVGGLIPAICILMTVYVRCNRAAAIAFYTIGVTLLAPFFSGMKINVNDITRHYAGTIMAVVNGLGATAAILGTTMVGQIVTEVNGSVLADRRVDAKDLRRSTTYCVQRRLYNSAS</sequence>
<keyword evidence="6 7" id="KW-0472">Membrane</keyword>
<dbReference type="InterPro" id="IPR050382">
    <property type="entry name" value="MFS_Na/Anion_cotransporter"/>
</dbReference>
<feature type="transmembrane region" description="Helical" evidence="7">
    <location>
        <begin position="20"/>
        <end position="43"/>
    </location>
</feature>
<keyword evidence="3 7" id="KW-0812">Transmembrane</keyword>
<keyword evidence="2" id="KW-0813">Transport</keyword>
<proteinExistence type="predicted"/>
<dbReference type="GO" id="GO:0015293">
    <property type="term" value="F:symporter activity"/>
    <property type="evidence" value="ECO:0007669"/>
    <property type="project" value="UniProtKB-KW"/>
</dbReference>
<reference evidence="8" key="1">
    <citation type="journal article" date="2023" name="Insect Mol. Biol.">
        <title>Genome sequencing provides insights into the evolution of gene families encoding plant cell wall-degrading enzymes in longhorned beetles.</title>
        <authorList>
            <person name="Shin N.R."/>
            <person name="Okamura Y."/>
            <person name="Kirsch R."/>
            <person name="Pauchet Y."/>
        </authorList>
    </citation>
    <scope>NUCLEOTIDE SEQUENCE</scope>
    <source>
        <strain evidence="8">AMC_N1</strain>
    </source>
</reference>
<evidence type="ECO:0000256" key="5">
    <source>
        <dbReference type="ARBA" id="ARBA00022989"/>
    </source>
</evidence>
<evidence type="ECO:0008006" key="10">
    <source>
        <dbReference type="Google" id="ProtNLM"/>
    </source>
</evidence>
<evidence type="ECO:0000313" key="8">
    <source>
        <dbReference type="EMBL" id="KAJ8959244.1"/>
    </source>
</evidence>
<gene>
    <name evidence="8" type="ORF">NQ318_022507</name>
</gene>
<dbReference type="PANTHER" id="PTHR11662">
    <property type="entry name" value="SOLUTE CARRIER FAMILY 17"/>
    <property type="match status" value="1"/>
</dbReference>
<keyword evidence="5 7" id="KW-1133">Transmembrane helix</keyword>
<feature type="transmembrane region" description="Helical" evidence="7">
    <location>
        <begin position="356"/>
        <end position="375"/>
    </location>
</feature>
<evidence type="ECO:0000256" key="7">
    <source>
        <dbReference type="SAM" id="Phobius"/>
    </source>
</evidence>
<feature type="transmembrane region" description="Helical" evidence="7">
    <location>
        <begin position="326"/>
        <end position="344"/>
    </location>
</feature>
<dbReference type="GO" id="GO:0006820">
    <property type="term" value="P:monoatomic anion transport"/>
    <property type="evidence" value="ECO:0007669"/>
    <property type="project" value="TreeGrafter"/>
</dbReference>
<comment type="caution">
    <text evidence="8">The sequence shown here is derived from an EMBL/GenBank/DDBJ whole genome shotgun (WGS) entry which is preliminary data.</text>
</comment>
<feature type="transmembrane region" description="Helical" evidence="7">
    <location>
        <begin position="83"/>
        <end position="103"/>
    </location>
</feature>
<dbReference type="Gene3D" id="1.20.1250.20">
    <property type="entry name" value="MFS general substrate transporter like domains"/>
    <property type="match status" value="2"/>
</dbReference>
<feature type="transmembrane region" description="Helical" evidence="7">
    <location>
        <begin position="155"/>
        <end position="180"/>
    </location>
</feature>
<dbReference type="InterPro" id="IPR036259">
    <property type="entry name" value="MFS_trans_sf"/>
</dbReference>
<keyword evidence="4" id="KW-0769">Symport</keyword>
<evidence type="ECO:0000256" key="4">
    <source>
        <dbReference type="ARBA" id="ARBA00022847"/>
    </source>
</evidence>
<dbReference type="InterPro" id="IPR011701">
    <property type="entry name" value="MFS"/>
</dbReference>
<evidence type="ECO:0000256" key="3">
    <source>
        <dbReference type="ARBA" id="ARBA00022692"/>
    </source>
</evidence>
<evidence type="ECO:0000256" key="1">
    <source>
        <dbReference type="ARBA" id="ARBA00004141"/>
    </source>
</evidence>
<name>A0AAV8Z7U3_9CUCU</name>
<evidence type="ECO:0000313" key="9">
    <source>
        <dbReference type="Proteomes" id="UP001162162"/>
    </source>
</evidence>
<evidence type="ECO:0000256" key="6">
    <source>
        <dbReference type="ARBA" id="ARBA00023136"/>
    </source>
</evidence>
<organism evidence="8 9">
    <name type="scientific">Aromia moschata</name>
    <dbReference type="NCBI Taxonomy" id="1265417"/>
    <lineage>
        <taxon>Eukaryota</taxon>
        <taxon>Metazoa</taxon>
        <taxon>Ecdysozoa</taxon>
        <taxon>Arthropoda</taxon>
        <taxon>Hexapoda</taxon>
        <taxon>Insecta</taxon>
        <taxon>Pterygota</taxon>
        <taxon>Neoptera</taxon>
        <taxon>Endopterygota</taxon>
        <taxon>Coleoptera</taxon>
        <taxon>Polyphaga</taxon>
        <taxon>Cucujiformia</taxon>
        <taxon>Chrysomeloidea</taxon>
        <taxon>Cerambycidae</taxon>
        <taxon>Cerambycinae</taxon>
        <taxon>Callichromatini</taxon>
        <taxon>Aromia</taxon>
    </lineage>
</organism>
<keyword evidence="9" id="KW-1185">Reference proteome</keyword>
<dbReference type="Pfam" id="PF07690">
    <property type="entry name" value="MFS_1"/>
    <property type="match status" value="1"/>
</dbReference>
<dbReference type="AlphaFoldDB" id="A0AAV8Z7U3"/>
<comment type="subcellular location">
    <subcellularLocation>
        <location evidence="1">Membrane</location>
        <topology evidence="1">Multi-pass membrane protein</topology>
    </subcellularLocation>
</comment>
<dbReference type="SUPFAM" id="SSF103473">
    <property type="entry name" value="MFS general substrate transporter"/>
    <property type="match status" value="1"/>
</dbReference>
<evidence type="ECO:0000256" key="2">
    <source>
        <dbReference type="ARBA" id="ARBA00022448"/>
    </source>
</evidence>
<dbReference type="PANTHER" id="PTHR11662:SF415">
    <property type="entry name" value="AT30085P-RELATED"/>
    <property type="match status" value="1"/>
</dbReference>
<accession>A0AAV8Z7U3</accession>